<dbReference type="PANTHER" id="PTHR16151:SF2">
    <property type="entry name" value="HAUS AUGMIN-LIKE COMPLEX SUBUNIT 6"/>
    <property type="match status" value="1"/>
</dbReference>
<evidence type="ECO:0000313" key="4">
    <source>
        <dbReference type="Proteomes" id="UP000824469"/>
    </source>
</evidence>
<reference evidence="3 4" key="1">
    <citation type="journal article" date="2021" name="Nat. Plants">
        <title>The Taxus genome provides insights into paclitaxel biosynthesis.</title>
        <authorList>
            <person name="Xiong X."/>
            <person name="Gou J."/>
            <person name="Liao Q."/>
            <person name="Li Y."/>
            <person name="Zhou Q."/>
            <person name="Bi G."/>
            <person name="Li C."/>
            <person name="Du R."/>
            <person name="Wang X."/>
            <person name="Sun T."/>
            <person name="Guo L."/>
            <person name="Liang H."/>
            <person name="Lu P."/>
            <person name="Wu Y."/>
            <person name="Zhang Z."/>
            <person name="Ro D.K."/>
            <person name="Shang Y."/>
            <person name="Huang S."/>
            <person name="Yan J."/>
        </authorList>
    </citation>
    <scope>NUCLEOTIDE SEQUENCE [LARGE SCALE GENOMIC DNA]</scope>
    <source>
        <strain evidence="3">Ta-2019</strain>
    </source>
</reference>
<keyword evidence="4" id="KW-1185">Reference proteome</keyword>
<evidence type="ECO:0000313" key="3">
    <source>
        <dbReference type="EMBL" id="KAH9301578.1"/>
    </source>
</evidence>
<feature type="region of interest" description="Disordered" evidence="1">
    <location>
        <begin position="438"/>
        <end position="461"/>
    </location>
</feature>
<dbReference type="AlphaFoldDB" id="A0AA38CS06"/>
<protein>
    <recommendedName>
        <fullName evidence="2">HAUS augmin-like complex subunit 6 N-terminal domain-containing protein</fullName>
    </recommendedName>
</protein>
<proteinExistence type="predicted"/>
<dbReference type="GO" id="GO:0008017">
    <property type="term" value="F:microtubule binding"/>
    <property type="evidence" value="ECO:0007669"/>
    <property type="project" value="TreeGrafter"/>
</dbReference>
<dbReference type="Pfam" id="PF14661">
    <property type="entry name" value="HAUS6_N"/>
    <property type="match status" value="1"/>
</dbReference>
<feature type="compositionally biased region" description="Basic and acidic residues" evidence="1">
    <location>
        <begin position="523"/>
        <end position="535"/>
    </location>
</feature>
<dbReference type="InterPro" id="IPR026797">
    <property type="entry name" value="HAUS_6"/>
</dbReference>
<dbReference type="EMBL" id="JAHRHJ020000009">
    <property type="protein sequence ID" value="KAH9301578.1"/>
    <property type="molecule type" value="Genomic_DNA"/>
</dbReference>
<dbReference type="GO" id="GO:1990498">
    <property type="term" value="C:mitotic spindle microtubule"/>
    <property type="evidence" value="ECO:0007669"/>
    <property type="project" value="TreeGrafter"/>
</dbReference>
<sequence>MKRELMAYLVMSSCSPRADLPTRSTVEGWKGGNETLENAGCTESLKRRIHNAWQTDMSSSTQCMADEQEFEAVLCTVAEIKMFQRNQVAGIWLEQKSKYFNLCSWNIDGASKDFAGVWPIFDAAQSRDFRKIVQGLINELESQGALPRSNSRVSSLATCCGQRFVELLWQLSTYALREVHKRAFIADVAANPLPASLTEVVNQSSHASTLLAVTKARIALERRRFLEGAATAVRRQVLWSSLAHDMTAEFRGLCAEEAYLQQELEKVQDLKNSKAKFDEDIKDRSGSGDHRTLSVSRASRLWDSLMNHTAQHEELASGPIEDLIAHREHRYRISGSTLRAALECSSNLELLDCLSSKSEDPRQREMLEEEIHTGCFQNTVSERQNQSVQQTETQGSEESFARIDERCGKASPAVDVAEILRRWTHALQRIHKQSLRLARSNDGAGPELLKNTSESGENGHAESLQATLAEHRQHLANIQVLIGQLKDARPAMEASISTLREEVSKAVACAPTMRQKSSLGSPHKSEKEVKTERNGDVNSKAIPAQLELVPPIPALKLPQLFSLSPNPPSKANYLQKHQVITSQMNTLEVLSECDKVNGLSPTPSLRNEEFRDDQKCEHSFLRQSVREAALSKPTINSEPLRESVDQNIEHYFIPLSATSNFAKGGDDMNCTRFQSKLRVFRSLEDSYKSSNNSIADKDKMGKQFDRNSALHNLHTSKKHVSNGHLSTSRSESAGSEMQEDYMSELEAEKAGGELVQPLSPPLLMELSSFPEAYDDLLAPMSEGDAALMECSMQTMHS</sequence>
<feature type="region of interest" description="Disordered" evidence="1">
    <location>
        <begin position="713"/>
        <end position="738"/>
    </location>
</feature>
<feature type="compositionally biased region" description="Polar residues" evidence="1">
    <location>
        <begin position="723"/>
        <end position="735"/>
    </location>
</feature>
<organism evidence="3 4">
    <name type="scientific">Taxus chinensis</name>
    <name type="common">Chinese yew</name>
    <name type="synonym">Taxus wallichiana var. chinensis</name>
    <dbReference type="NCBI Taxonomy" id="29808"/>
    <lineage>
        <taxon>Eukaryota</taxon>
        <taxon>Viridiplantae</taxon>
        <taxon>Streptophyta</taxon>
        <taxon>Embryophyta</taxon>
        <taxon>Tracheophyta</taxon>
        <taxon>Spermatophyta</taxon>
        <taxon>Pinopsida</taxon>
        <taxon>Pinidae</taxon>
        <taxon>Conifers II</taxon>
        <taxon>Cupressales</taxon>
        <taxon>Taxaceae</taxon>
        <taxon>Taxus</taxon>
    </lineage>
</organism>
<name>A0AA38CS06_TAXCH</name>
<dbReference type="InterPro" id="IPR028163">
    <property type="entry name" value="HAUS_6_N"/>
</dbReference>
<feature type="domain" description="HAUS augmin-like complex subunit 6 N-terminal" evidence="2">
    <location>
        <begin position="98"/>
        <end position="276"/>
    </location>
</feature>
<dbReference type="PANTHER" id="PTHR16151">
    <property type="entry name" value="HAUS AUGMIN-LIKE COMPLEX SUBUNIT 6"/>
    <property type="match status" value="1"/>
</dbReference>
<gene>
    <name evidence="3" type="ORF">KI387_013161</name>
</gene>
<feature type="region of interest" description="Disordered" evidence="1">
    <location>
        <begin position="512"/>
        <end position="535"/>
    </location>
</feature>
<dbReference type="GO" id="GO:0070652">
    <property type="term" value="C:HAUS complex"/>
    <property type="evidence" value="ECO:0007669"/>
    <property type="project" value="InterPro"/>
</dbReference>
<dbReference type="Proteomes" id="UP000824469">
    <property type="component" value="Unassembled WGS sequence"/>
</dbReference>
<comment type="caution">
    <text evidence="3">The sequence shown here is derived from an EMBL/GenBank/DDBJ whole genome shotgun (WGS) entry which is preliminary data.</text>
</comment>
<evidence type="ECO:0000256" key="1">
    <source>
        <dbReference type="SAM" id="MobiDB-lite"/>
    </source>
</evidence>
<evidence type="ECO:0000259" key="2">
    <source>
        <dbReference type="Pfam" id="PF14661"/>
    </source>
</evidence>
<dbReference type="OMA" id="ENMPERK"/>
<accession>A0AA38CS06</accession>
<dbReference type="GO" id="GO:0051225">
    <property type="term" value="P:spindle assembly"/>
    <property type="evidence" value="ECO:0007669"/>
    <property type="project" value="InterPro"/>
</dbReference>